<proteinExistence type="predicted"/>
<dbReference type="EMBL" id="KZ999066">
    <property type="protein sequence ID" value="RKO85450.1"/>
    <property type="molecule type" value="Genomic_DNA"/>
</dbReference>
<name>A0A4P9W457_9FUNG</name>
<feature type="region of interest" description="Disordered" evidence="1">
    <location>
        <begin position="355"/>
        <end position="385"/>
    </location>
</feature>
<dbReference type="AlphaFoldDB" id="A0A4P9W457"/>
<evidence type="ECO:0000313" key="3">
    <source>
        <dbReference type="Proteomes" id="UP000269721"/>
    </source>
</evidence>
<gene>
    <name evidence="2" type="ORF">BDK51DRAFT_48000</name>
</gene>
<reference evidence="3" key="1">
    <citation type="journal article" date="2018" name="Nat. Microbiol.">
        <title>Leveraging single-cell genomics to expand the fungal tree of life.</title>
        <authorList>
            <person name="Ahrendt S.R."/>
            <person name="Quandt C.A."/>
            <person name="Ciobanu D."/>
            <person name="Clum A."/>
            <person name="Salamov A."/>
            <person name="Andreopoulos B."/>
            <person name="Cheng J.F."/>
            <person name="Woyke T."/>
            <person name="Pelin A."/>
            <person name="Henrissat B."/>
            <person name="Reynolds N.K."/>
            <person name="Benny G.L."/>
            <person name="Smith M.E."/>
            <person name="James T.Y."/>
            <person name="Grigoriev I.V."/>
        </authorList>
    </citation>
    <scope>NUCLEOTIDE SEQUENCE [LARGE SCALE GENOMIC DNA]</scope>
</reference>
<feature type="compositionally biased region" description="Basic and acidic residues" evidence="1">
    <location>
        <begin position="360"/>
        <end position="369"/>
    </location>
</feature>
<keyword evidence="3" id="KW-1185">Reference proteome</keyword>
<feature type="region of interest" description="Disordered" evidence="1">
    <location>
        <begin position="1"/>
        <end position="40"/>
    </location>
</feature>
<evidence type="ECO:0000313" key="2">
    <source>
        <dbReference type="EMBL" id="RKO85450.1"/>
    </source>
</evidence>
<evidence type="ECO:0000256" key="1">
    <source>
        <dbReference type="SAM" id="MobiDB-lite"/>
    </source>
</evidence>
<organism evidence="2 3">
    <name type="scientific">Blyttiomyces helicus</name>
    <dbReference type="NCBI Taxonomy" id="388810"/>
    <lineage>
        <taxon>Eukaryota</taxon>
        <taxon>Fungi</taxon>
        <taxon>Fungi incertae sedis</taxon>
        <taxon>Chytridiomycota</taxon>
        <taxon>Chytridiomycota incertae sedis</taxon>
        <taxon>Chytridiomycetes</taxon>
        <taxon>Chytridiomycetes incertae sedis</taxon>
        <taxon>Blyttiomyces</taxon>
    </lineage>
</organism>
<sequence>MSKRWKSHVSPAVRTPILTGPHVNGHTAARQNSNSHPPSLTSTLRVLRAICSSHVNVRAFALSPCKEPEPGDHPPPPTPPQSFSVYYLQSSPSNSPPLHAFFQLVDSLHPPKSSAAFDSHNVSISVAIALVRDGALTPPMLPPPTGASLPLHRRPSTDLHFQFGTLFALHFFALLHFVGSTRKRFVCVSRLQAARPFSFVNTPIFVQSSTVNLDQGCIAFRRRTDYSMENLPGEYWAAVYGRTISTFGPLVVVAFARDSTISRFIPSRAQFVAGSTDTVFVQYVKEANNLANNGDRSNVRFDRSSRLALKAQETNVAPVTVIGEVIGLKEVMDEHSSGRPDIKLRDLGAYPELGSRLHRLQGDPHEQQRRRARHRPIYEPFPNVS</sequence>
<accession>A0A4P9W457</accession>
<feature type="compositionally biased region" description="Polar residues" evidence="1">
    <location>
        <begin position="29"/>
        <end position="40"/>
    </location>
</feature>
<dbReference type="Proteomes" id="UP000269721">
    <property type="component" value="Unassembled WGS sequence"/>
</dbReference>
<protein>
    <submittedName>
        <fullName evidence="2">Uncharacterized protein</fullName>
    </submittedName>
</protein>